<evidence type="ECO:0000256" key="2">
    <source>
        <dbReference type="SAM" id="SignalP"/>
    </source>
</evidence>
<protein>
    <recommendedName>
        <fullName evidence="5">DUF4352 domain-containing protein</fullName>
    </recommendedName>
</protein>
<name>A0ABP3C8G6_9MICO</name>
<accession>A0ABP3C8G6</accession>
<evidence type="ECO:0008006" key="5">
    <source>
        <dbReference type="Google" id="ProtNLM"/>
    </source>
</evidence>
<feature type="compositionally biased region" description="Low complexity" evidence="1">
    <location>
        <begin position="32"/>
        <end position="65"/>
    </location>
</feature>
<dbReference type="EMBL" id="BAAAAF010000005">
    <property type="protein sequence ID" value="GAA0035796.1"/>
    <property type="molecule type" value="Genomic_DNA"/>
</dbReference>
<feature type="region of interest" description="Disordered" evidence="1">
    <location>
        <begin position="32"/>
        <end position="66"/>
    </location>
</feature>
<dbReference type="RefSeq" id="WP_339392665.1">
    <property type="nucleotide sequence ID" value="NZ_BAAAAF010000005.1"/>
</dbReference>
<dbReference type="PROSITE" id="PS51257">
    <property type="entry name" value="PROKAR_LIPOPROTEIN"/>
    <property type="match status" value="1"/>
</dbReference>
<keyword evidence="4" id="KW-1185">Reference proteome</keyword>
<evidence type="ECO:0000313" key="3">
    <source>
        <dbReference type="EMBL" id="GAA0035796.1"/>
    </source>
</evidence>
<feature type="chain" id="PRO_5045358844" description="DUF4352 domain-containing protein" evidence="2">
    <location>
        <begin position="33"/>
        <end position="214"/>
    </location>
</feature>
<evidence type="ECO:0000313" key="4">
    <source>
        <dbReference type="Proteomes" id="UP001498238"/>
    </source>
</evidence>
<feature type="signal peptide" evidence="2">
    <location>
        <begin position="1"/>
        <end position="32"/>
    </location>
</feature>
<evidence type="ECO:0000256" key="1">
    <source>
        <dbReference type="SAM" id="MobiDB-lite"/>
    </source>
</evidence>
<dbReference type="Proteomes" id="UP001498238">
    <property type="component" value="Unassembled WGS sequence"/>
</dbReference>
<comment type="caution">
    <text evidence="3">The sequence shown here is derived from an EMBL/GenBank/DDBJ whole genome shotgun (WGS) entry which is preliminary data.</text>
</comment>
<keyword evidence="2" id="KW-0732">Signal</keyword>
<reference evidence="3 4" key="1">
    <citation type="submission" date="2024-01" db="EMBL/GenBank/DDBJ databases">
        <title>Characterization of antibiotic resistant novel bacterial strains and their environmental applications.</title>
        <authorList>
            <person name="Manzoor S."/>
            <person name="Abbas S."/>
            <person name="Arshad M."/>
            <person name="Ahmed I."/>
        </authorList>
    </citation>
    <scope>NUCLEOTIDE SEQUENCE [LARGE SCALE GENOMIC DNA]</scope>
    <source>
        <strain evidence="3 4">NCCP-602</strain>
    </source>
</reference>
<gene>
    <name evidence="3" type="ORF">NCCP602_17570</name>
</gene>
<organism evidence="3 4">
    <name type="scientific">Brevibacterium metallidurans</name>
    <dbReference type="NCBI Taxonomy" id="1482676"/>
    <lineage>
        <taxon>Bacteria</taxon>
        <taxon>Bacillati</taxon>
        <taxon>Actinomycetota</taxon>
        <taxon>Actinomycetes</taxon>
        <taxon>Micrococcales</taxon>
        <taxon>Brevibacteriaceae</taxon>
        <taxon>Brevibacterium</taxon>
    </lineage>
</organism>
<proteinExistence type="predicted"/>
<sequence>MTLSGLRSTRVASYTAAIGLAAVLTLSACGSAGSDEAAGSSEDSPAAMTTEETQAPETTAAAAPAGEGTVVKVGKEFTDKETGDVVTIVSAVRNNPTEYYEASDNPDGEMVYLEVKVVPGKDYGGTISPADFYLDSAGEEANYASTADEEVKNAGYTYFESASRRDGEATGYVPIYVSKTADTLKGSYVRPEAKVLGEDKKIPEFRGEFEVPAS</sequence>